<dbReference type="Gene3D" id="3.30.110.170">
    <property type="entry name" value="Protein of unknown function (DUF541), domain 1"/>
    <property type="match status" value="1"/>
</dbReference>
<dbReference type="Pfam" id="PF04402">
    <property type="entry name" value="SIMPL"/>
    <property type="match status" value="1"/>
</dbReference>
<proteinExistence type="predicted"/>
<dbReference type="KEGG" id="sal:Sala_1523"/>
<dbReference type="InterPro" id="IPR007497">
    <property type="entry name" value="SIMPL/DUF541"/>
</dbReference>
<dbReference type="PANTHER" id="PTHR34387">
    <property type="entry name" value="SLR1258 PROTEIN"/>
    <property type="match status" value="1"/>
</dbReference>
<gene>
    <name evidence="2" type="ordered locus">Sala_1523</name>
</gene>
<accession>Q1GSY6</accession>
<dbReference type="InterPro" id="IPR052022">
    <property type="entry name" value="26kDa_periplasmic_antigen"/>
</dbReference>
<feature type="signal peptide" evidence="1">
    <location>
        <begin position="1"/>
        <end position="35"/>
    </location>
</feature>
<keyword evidence="3" id="KW-1185">Reference proteome</keyword>
<evidence type="ECO:0008006" key="4">
    <source>
        <dbReference type="Google" id="ProtNLM"/>
    </source>
</evidence>
<dbReference type="Proteomes" id="UP000006578">
    <property type="component" value="Chromosome"/>
</dbReference>
<evidence type="ECO:0000313" key="3">
    <source>
        <dbReference type="Proteomes" id="UP000006578"/>
    </source>
</evidence>
<dbReference type="Gene3D" id="3.30.70.2970">
    <property type="entry name" value="Protein of unknown function (DUF541), domain 2"/>
    <property type="match status" value="1"/>
</dbReference>
<keyword evidence="1" id="KW-0732">Signal</keyword>
<organism evidence="2 3">
    <name type="scientific">Sphingopyxis alaskensis (strain DSM 13593 / LMG 18877 / RB2256)</name>
    <name type="common">Sphingomonas alaskensis</name>
    <dbReference type="NCBI Taxonomy" id="317655"/>
    <lineage>
        <taxon>Bacteria</taxon>
        <taxon>Pseudomonadati</taxon>
        <taxon>Pseudomonadota</taxon>
        <taxon>Alphaproteobacteria</taxon>
        <taxon>Sphingomonadales</taxon>
        <taxon>Sphingomonadaceae</taxon>
        <taxon>Sphingopyxis</taxon>
    </lineage>
</organism>
<protein>
    <recommendedName>
        <fullName evidence="4">Outer membrane protein</fullName>
    </recommendedName>
</protein>
<feature type="chain" id="PRO_5004189245" description="Outer membrane protein" evidence="1">
    <location>
        <begin position="36"/>
        <end position="259"/>
    </location>
</feature>
<dbReference type="STRING" id="317655.Sala_1523"/>
<name>Q1GSY6_SPHAL</name>
<reference evidence="2 3" key="1">
    <citation type="journal article" date="2009" name="Proc. Natl. Acad. Sci. U.S.A.">
        <title>The genomic basis of trophic strategy in marine bacteria.</title>
        <authorList>
            <person name="Lauro F.M."/>
            <person name="McDougald D."/>
            <person name="Thomas T."/>
            <person name="Williams T.J."/>
            <person name="Egan S."/>
            <person name="Rice S."/>
            <person name="DeMaere M.Z."/>
            <person name="Ting L."/>
            <person name="Ertan H."/>
            <person name="Johnson J."/>
            <person name="Ferriera S."/>
            <person name="Lapidus A."/>
            <person name="Anderson I."/>
            <person name="Kyrpides N."/>
            <person name="Munk A.C."/>
            <person name="Detter C."/>
            <person name="Han C.S."/>
            <person name="Brown M.V."/>
            <person name="Robb F.T."/>
            <person name="Kjelleberg S."/>
            <person name="Cavicchioli R."/>
        </authorList>
    </citation>
    <scope>NUCLEOTIDE SEQUENCE [LARGE SCALE GENOMIC DNA]</scope>
    <source>
        <strain evidence="3">DSM 13593 / LMG 18877 / RB2256</strain>
    </source>
</reference>
<dbReference type="AlphaFoldDB" id="Q1GSY6"/>
<sequence length="259" mass="27022">MKDRKPGSQENEMTKQMLAAMASGLALIAAAPAVAQQGGSTGTVATMQHPILSFSVSEEVRSRPDQATVGAGVTTTAPTAVEAMRANAAAMDRLIAAAKARGIKAEDIQTSGINLSPQYDYSNRTDGQPPRFLGYQVSNTVRATTGKIDDIGPLLDALVAAGGTNIEGPWFAMKDPDAQLVGARGAAIKAAEAKATDYARLAGYRAAELVSIGEGGFAGPQPPMPYARMEIAADAKSTPVEPGRVSNTLTLNFQYRLVR</sequence>
<dbReference type="PANTHER" id="PTHR34387:SF1">
    <property type="entry name" value="PERIPLASMIC IMMUNOGENIC PROTEIN"/>
    <property type="match status" value="1"/>
</dbReference>
<dbReference type="HOGENOM" id="CLU_080344_4_2_5"/>
<dbReference type="EMBL" id="CP000356">
    <property type="protein sequence ID" value="ABF53236.1"/>
    <property type="molecule type" value="Genomic_DNA"/>
</dbReference>
<evidence type="ECO:0000313" key="2">
    <source>
        <dbReference type="EMBL" id="ABF53236.1"/>
    </source>
</evidence>
<dbReference type="eggNOG" id="COG2968">
    <property type="taxonomic scope" value="Bacteria"/>
</dbReference>
<evidence type="ECO:0000256" key="1">
    <source>
        <dbReference type="SAM" id="SignalP"/>
    </source>
</evidence>
<dbReference type="GO" id="GO:0006974">
    <property type="term" value="P:DNA damage response"/>
    <property type="evidence" value="ECO:0007669"/>
    <property type="project" value="TreeGrafter"/>
</dbReference>